<organism evidence="1 2">
    <name type="scientific">Phytophthora cactorum</name>
    <dbReference type="NCBI Taxonomy" id="29920"/>
    <lineage>
        <taxon>Eukaryota</taxon>
        <taxon>Sar</taxon>
        <taxon>Stramenopiles</taxon>
        <taxon>Oomycota</taxon>
        <taxon>Peronosporomycetes</taxon>
        <taxon>Peronosporales</taxon>
        <taxon>Peronosporaceae</taxon>
        <taxon>Phytophthora</taxon>
    </lineage>
</organism>
<evidence type="ECO:0000313" key="1">
    <source>
        <dbReference type="EMBL" id="KAG2847385.1"/>
    </source>
</evidence>
<sequence>MVAALIETVNELLESESSNTQEDTAAQKLAERNAATIQELKPLHGEYIHKGTDDTEVGKALAERTEKKLMLEGLIVLPEFEVRNGFGSNILLLLLQLVRTRASKVEVWNVVHEYLPKDPTLRVAAQTVLIIGVVGGLKLESFVHFIIVL</sequence>
<accession>A0A8T0YP43</accession>
<dbReference type="AlphaFoldDB" id="A0A8T0YP43"/>
<name>A0A8T0YP43_9STRA</name>
<reference evidence="1" key="1">
    <citation type="submission" date="2018-10" db="EMBL/GenBank/DDBJ databases">
        <title>Effector identification in a new, highly contiguous assembly of the strawberry crown rot pathogen Phytophthora cactorum.</title>
        <authorList>
            <person name="Armitage A.D."/>
            <person name="Nellist C.F."/>
            <person name="Bates H."/>
            <person name="Vickerstaff R.J."/>
            <person name="Harrison R.J."/>
        </authorList>
    </citation>
    <scope>NUCLEOTIDE SEQUENCE</scope>
    <source>
        <strain evidence="1">15-7</strain>
    </source>
</reference>
<gene>
    <name evidence="1" type="ORF">PC113_g17788</name>
</gene>
<dbReference type="EMBL" id="RCMG01000790">
    <property type="protein sequence ID" value="KAG2847385.1"/>
    <property type="molecule type" value="Genomic_DNA"/>
</dbReference>
<dbReference type="VEuPathDB" id="FungiDB:PC110_g16844"/>
<evidence type="ECO:0000313" key="2">
    <source>
        <dbReference type="Proteomes" id="UP000735874"/>
    </source>
</evidence>
<dbReference type="Proteomes" id="UP000735874">
    <property type="component" value="Unassembled WGS sequence"/>
</dbReference>
<protein>
    <submittedName>
        <fullName evidence="1">Uncharacterized protein</fullName>
    </submittedName>
</protein>
<comment type="caution">
    <text evidence="1">The sequence shown here is derived from an EMBL/GenBank/DDBJ whole genome shotgun (WGS) entry which is preliminary data.</text>
</comment>
<proteinExistence type="predicted"/>